<dbReference type="HOGENOM" id="CLU_3254897_0_0_5"/>
<evidence type="ECO:0000313" key="2">
    <source>
        <dbReference type="Proteomes" id="UP000005307"/>
    </source>
</evidence>
<accession>M9R4W5</accession>
<protein>
    <recommendedName>
        <fullName evidence="3">Glutaredoxin domain-containing protein</fullName>
    </recommendedName>
</protein>
<keyword evidence="2" id="KW-1185">Reference proteome</keyword>
<dbReference type="Proteomes" id="UP000005307">
    <property type="component" value="Chromosome"/>
</dbReference>
<dbReference type="KEGG" id="oat:OAN307_c15840"/>
<reference evidence="1 2" key="1">
    <citation type="journal article" date="2013" name="PLoS ONE">
        <title>Poles Apart: Arctic and Antarctic Octadecabacter strains Share High Genome Plasticity and a New Type of Xanthorhodopsin.</title>
        <authorList>
            <person name="Vollmers J."/>
            <person name="Voget S."/>
            <person name="Dietrich S."/>
            <person name="Gollnow K."/>
            <person name="Smits M."/>
            <person name="Meyer K."/>
            <person name="Brinkhoff T."/>
            <person name="Simon M."/>
            <person name="Daniel R."/>
        </authorList>
    </citation>
    <scope>NUCLEOTIDE SEQUENCE [LARGE SCALE GENOMIC DNA]</scope>
    <source>
        <strain evidence="1 2">307</strain>
    </source>
</reference>
<organism evidence="1 2">
    <name type="scientific">Octadecabacter antarcticus 307</name>
    <dbReference type="NCBI Taxonomy" id="391626"/>
    <lineage>
        <taxon>Bacteria</taxon>
        <taxon>Pseudomonadati</taxon>
        <taxon>Pseudomonadota</taxon>
        <taxon>Alphaproteobacteria</taxon>
        <taxon>Rhodobacterales</taxon>
        <taxon>Roseobacteraceae</taxon>
        <taxon>Octadecabacter</taxon>
    </lineage>
</organism>
<dbReference type="InterPro" id="IPR036249">
    <property type="entry name" value="Thioredoxin-like_sf"/>
</dbReference>
<proteinExistence type="predicted"/>
<name>M9R4W5_9RHOB</name>
<evidence type="ECO:0000313" key="1">
    <source>
        <dbReference type="EMBL" id="AGI67257.1"/>
    </source>
</evidence>
<gene>
    <name evidence="1" type="ORF">OAN307_c15840</name>
</gene>
<dbReference type="AlphaFoldDB" id="M9R4W5"/>
<dbReference type="Gene3D" id="3.40.30.10">
    <property type="entry name" value="Glutaredoxin"/>
    <property type="match status" value="1"/>
</dbReference>
<evidence type="ECO:0008006" key="3">
    <source>
        <dbReference type="Google" id="ProtNLM"/>
    </source>
</evidence>
<dbReference type="STRING" id="391626.OAN307_c15840"/>
<dbReference type="EMBL" id="CP003740">
    <property type="protein sequence ID" value="AGI67257.1"/>
    <property type="molecule type" value="Genomic_DNA"/>
</dbReference>
<dbReference type="SUPFAM" id="SSF52833">
    <property type="entry name" value="Thioredoxin-like"/>
    <property type="match status" value="1"/>
</dbReference>
<sequence length="42" mass="4711">MILYGLPTCSDCNRARKDLANAGHDLAFCDVRADLISEDKWL</sequence>